<dbReference type="GO" id="GO:0031578">
    <property type="term" value="P:mitotic spindle orientation checkpoint signaling"/>
    <property type="evidence" value="ECO:0007669"/>
    <property type="project" value="TreeGrafter"/>
</dbReference>
<dbReference type="GO" id="GO:0044732">
    <property type="term" value="C:mitotic spindle pole body"/>
    <property type="evidence" value="ECO:0007669"/>
    <property type="project" value="TreeGrafter"/>
</dbReference>
<feature type="region of interest" description="Disordered" evidence="1">
    <location>
        <begin position="1"/>
        <end position="23"/>
    </location>
</feature>
<evidence type="ECO:0000256" key="1">
    <source>
        <dbReference type="SAM" id="MobiDB-lite"/>
    </source>
</evidence>
<dbReference type="GO" id="GO:0005096">
    <property type="term" value="F:GTPase activator activity"/>
    <property type="evidence" value="ECO:0007669"/>
    <property type="project" value="InterPro"/>
</dbReference>
<dbReference type="PANTHER" id="PTHR35140:SF1">
    <property type="entry name" value="MITOTIC CHECK POINT PROTEIN BFA1"/>
    <property type="match status" value="1"/>
</dbReference>
<feature type="region of interest" description="Disordered" evidence="1">
    <location>
        <begin position="47"/>
        <end position="104"/>
    </location>
</feature>
<dbReference type="AlphaFoldDB" id="A0AAV5RTL7"/>
<dbReference type="Proteomes" id="UP001377567">
    <property type="component" value="Unassembled WGS sequence"/>
</dbReference>
<organism evidence="2 3">
    <name type="scientific">Maudiozyma humilis</name>
    <name type="common">Sour dough yeast</name>
    <name type="synonym">Kazachstania humilis</name>
    <dbReference type="NCBI Taxonomy" id="51915"/>
    <lineage>
        <taxon>Eukaryota</taxon>
        <taxon>Fungi</taxon>
        <taxon>Dikarya</taxon>
        <taxon>Ascomycota</taxon>
        <taxon>Saccharomycotina</taxon>
        <taxon>Saccharomycetes</taxon>
        <taxon>Saccharomycetales</taxon>
        <taxon>Saccharomycetaceae</taxon>
        <taxon>Maudiozyma</taxon>
    </lineage>
</organism>
<dbReference type="GO" id="GO:1990334">
    <property type="term" value="C:Bfa1-Bub2 complex"/>
    <property type="evidence" value="ECO:0007669"/>
    <property type="project" value="InterPro"/>
</dbReference>
<dbReference type="InterPro" id="IPR034586">
    <property type="entry name" value="Bfa1/Byr4"/>
</dbReference>
<gene>
    <name evidence="2" type="ORF">DAKH74_015250</name>
</gene>
<feature type="compositionally biased region" description="Basic and acidic residues" evidence="1">
    <location>
        <begin position="235"/>
        <end position="253"/>
    </location>
</feature>
<feature type="compositionally biased region" description="Polar residues" evidence="1">
    <location>
        <begin position="201"/>
        <end position="214"/>
    </location>
</feature>
<dbReference type="PANTHER" id="PTHR35140">
    <property type="entry name" value="MITOTIC CHECK POINT PROTEIN BFA1"/>
    <property type="match status" value="1"/>
</dbReference>
<evidence type="ECO:0000313" key="3">
    <source>
        <dbReference type="Proteomes" id="UP001377567"/>
    </source>
</evidence>
<feature type="region of interest" description="Disordered" evidence="1">
    <location>
        <begin position="201"/>
        <end position="258"/>
    </location>
</feature>
<comment type="caution">
    <text evidence="2">The sequence shown here is derived from an EMBL/GenBank/DDBJ whole genome shotgun (WGS) entry which is preliminary data.</text>
</comment>
<protein>
    <submittedName>
        <fullName evidence="2">Bfa1 protein</fullName>
    </submittedName>
</protein>
<accession>A0AAV5RTL7</accession>
<sequence>MDITETSFEEIEPSFLQEGDAFDDHELENIRSRPVSARNIRSAPVRPHIISSSLPPPLSTASSGKTAFSDDDRTQPAWLSENGSEISMNDNDDFESNSNDNDFLDDFQEFQNKKDDFDVAIRSHFQKLSLNPQRQNDRHDPRLRLRSSINFTPRTLNQNSVHATNTLRQPKSMMDLKSKHLYHNNASSQDIRSGRLKNSISYGNLRNSSRNPTSVRFKKSMPNLSPERIEEEETADYKDTNREYENDRNRESARQPSEFYLNKYSEDIDNSDDGDFIFDSSMIQPQFVPKVSRGNIPLKLSPSMYNMQQQGNLLTPHLHKRTSNRWNHDQKLENFREQSSSNSSRIPSGIVNPNHIAPTYRMRTIKQQIDHNTPVKEGGMYYNPQTLKWEGNEKILRKFEDADASALNPMLIKKNTEHFDQIDNKKLRSKASKNPEVVGDMMFDEKNLRWVSIHNEPPDPFAGIDDIAPTQDAISKRSPFLRSQSQVNSNLVSRSLSVNPNLRKYHSIGNVRGEEFTSKNDTRRNNKNTTIGNSEQSIFSISSKLLEHSYHEENRWHKKVGAWFIPDNQYTDSSRDERDASVNNSSVMNLDGKDYMYEIRKMVMNSTAN</sequence>
<proteinExistence type="predicted"/>
<reference evidence="2 3" key="1">
    <citation type="journal article" date="2023" name="Elife">
        <title>Identification of key yeast species and microbe-microbe interactions impacting larval growth of Drosophila in the wild.</title>
        <authorList>
            <person name="Mure A."/>
            <person name="Sugiura Y."/>
            <person name="Maeda R."/>
            <person name="Honda K."/>
            <person name="Sakurai N."/>
            <person name="Takahashi Y."/>
            <person name="Watada M."/>
            <person name="Katoh T."/>
            <person name="Gotoh A."/>
            <person name="Gotoh Y."/>
            <person name="Taniguchi I."/>
            <person name="Nakamura K."/>
            <person name="Hayashi T."/>
            <person name="Katayama T."/>
            <person name="Uemura T."/>
            <person name="Hattori Y."/>
        </authorList>
    </citation>
    <scope>NUCLEOTIDE SEQUENCE [LARGE SCALE GENOMIC DNA]</scope>
    <source>
        <strain evidence="2 3">KH-74</strain>
    </source>
</reference>
<dbReference type="EMBL" id="BTGD01000003">
    <property type="protein sequence ID" value="GMM54909.1"/>
    <property type="molecule type" value="Genomic_DNA"/>
</dbReference>
<evidence type="ECO:0000313" key="2">
    <source>
        <dbReference type="EMBL" id="GMM54909.1"/>
    </source>
</evidence>
<keyword evidence="3" id="KW-1185">Reference proteome</keyword>
<name>A0AAV5RTL7_MAUHU</name>
<feature type="region of interest" description="Disordered" evidence="1">
    <location>
        <begin position="149"/>
        <end position="169"/>
    </location>
</feature>